<evidence type="ECO:0000259" key="1">
    <source>
        <dbReference type="Pfam" id="PF00496"/>
    </source>
</evidence>
<dbReference type="OMA" id="NTPWTYY"/>
<dbReference type="InterPro" id="IPR030678">
    <property type="entry name" value="Peptide/Ni-bd"/>
</dbReference>
<evidence type="ECO:0000313" key="2">
    <source>
        <dbReference type="EMBL" id="MYR31905.1"/>
    </source>
</evidence>
<dbReference type="EMBL" id="WWHY01000001">
    <property type="protein sequence ID" value="MYR31905.1"/>
    <property type="molecule type" value="Genomic_DNA"/>
</dbReference>
<name>A0A7K2IQ24_9ACTN</name>
<dbReference type="Pfam" id="PF00496">
    <property type="entry name" value="SBP_bac_5"/>
    <property type="match status" value="1"/>
</dbReference>
<proteinExistence type="predicted"/>
<protein>
    <submittedName>
        <fullName evidence="2">ABC transporter substrate-binding protein</fullName>
    </submittedName>
</protein>
<dbReference type="PANTHER" id="PTHR30290">
    <property type="entry name" value="PERIPLASMIC BINDING COMPONENT OF ABC TRANSPORTER"/>
    <property type="match status" value="1"/>
</dbReference>
<dbReference type="CDD" id="cd08509">
    <property type="entry name" value="PBP2_TmCBP_oligosaccharides_like"/>
    <property type="match status" value="1"/>
</dbReference>
<dbReference type="Proteomes" id="UP000467124">
    <property type="component" value="Unassembled WGS sequence"/>
</dbReference>
<dbReference type="PIRSF" id="PIRSF002741">
    <property type="entry name" value="MppA"/>
    <property type="match status" value="1"/>
</dbReference>
<evidence type="ECO:0000313" key="3">
    <source>
        <dbReference type="Proteomes" id="UP000467124"/>
    </source>
</evidence>
<dbReference type="GO" id="GO:0042597">
    <property type="term" value="C:periplasmic space"/>
    <property type="evidence" value="ECO:0007669"/>
    <property type="project" value="UniProtKB-ARBA"/>
</dbReference>
<dbReference type="Gene3D" id="3.10.105.10">
    <property type="entry name" value="Dipeptide-binding Protein, Domain 3"/>
    <property type="match status" value="1"/>
</dbReference>
<dbReference type="PANTHER" id="PTHR30290:SF82">
    <property type="entry name" value="ABC-TYPE DIPEPTIDE_OLIGOPEPTIDE TRANSPORT SYSTEM, PERIPLASMIC COMPONENT"/>
    <property type="match status" value="1"/>
</dbReference>
<dbReference type="SUPFAM" id="SSF53850">
    <property type="entry name" value="Periplasmic binding protein-like II"/>
    <property type="match status" value="1"/>
</dbReference>
<comment type="caution">
    <text evidence="2">The sequence shown here is derived from an EMBL/GenBank/DDBJ whole genome shotgun (WGS) entry which is preliminary data.</text>
</comment>
<dbReference type="InterPro" id="IPR039424">
    <property type="entry name" value="SBP_5"/>
</dbReference>
<accession>A0A7K2IQ24</accession>
<dbReference type="Gene3D" id="3.90.76.10">
    <property type="entry name" value="Dipeptide-binding Protein, Domain 1"/>
    <property type="match status" value="1"/>
</dbReference>
<feature type="domain" description="Solute-binding protein family 5" evidence="1">
    <location>
        <begin position="87"/>
        <end position="462"/>
    </location>
</feature>
<organism evidence="2 3">
    <name type="scientific">Nocardiopsis alba</name>
    <dbReference type="NCBI Taxonomy" id="53437"/>
    <lineage>
        <taxon>Bacteria</taxon>
        <taxon>Bacillati</taxon>
        <taxon>Actinomycetota</taxon>
        <taxon>Actinomycetes</taxon>
        <taxon>Streptosporangiales</taxon>
        <taxon>Nocardiopsidaceae</taxon>
        <taxon>Nocardiopsis</taxon>
    </lineage>
</organism>
<dbReference type="GO" id="GO:1904680">
    <property type="term" value="F:peptide transmembrane transporter activity"/>
    <property type="evidence" value="ECO:0007669"/>
    <property type="project" value="TreeGrafter"/>
</dbReference>
<sequence length="572" mass="64533">MEEGVEMRSLRLPAVLTAVVLVATACTGESGAGGSGGYPRNETLYTTGTAWGPPTNWNPIMEGNYAVGTVGLVYEPLFLFDPEENDYTPWLAESDEWPDENTHVITLREGIEWTDGEPLVAEDVVTTLELGHFDIHYSNIWDFVESAEATGEREVTVTFSEPRPQEWMNWVANRAIVPEHLWADKDQAQVNDDPNADPVGTGPYVYENHADDRMVWRRNDDWWGTEALGLEMSATYIVDIVNASNEVTMNMLGNHEVDMSNNFLPGIDQVIERDETITSYYEEPPYMRSANTAWLIPNHEHEALGDPEFRRALAHAIDIDQIISGPYTNLVEAADPTGLLQPWDDYIDHELVAEEGFSYDADEAVRILEDAGYVDEDGDGYVETPDGEPLSLELAVPSGWTDWMEAANIIAGNAEEVGIDVTPAFPEQDLLIENFRRAEFDLMINNDRGLSNTPWTYYDFIFQLPIRDEQITANYARYENEEAWELTERLAATPTDDIEGAAEITSQIQEIFLADLPVIPLWYNGLWSQSSNRVWTNWPSEDPDTPDSYATMWNNLYQLGAIYTLAEIEPVE</sequence>
<dbReference type="InterPro" id="IPR000914">
    <property type="entry name" value="SBP_5_dom"/>
</dbReference>
<dbReference type="GO" id="GO:0043190">
    <property type="term" value="C:ATP-binding cassette (ABC) transporter complex"/>
    <property type="evidence" value="ECO:0007669"/>
    <property type="project" value="InterPro"/>
</dbReference>
<dbReference type="GO" id="GO:0015833">
    <property type="term" value="P:peptide transport"/>
    <property type="evidence" value="ECO:0007669"/>
    <property type="project" value="TreeGrafter"/>
</dbReference>
<dbReference type="Gene3D" id="3.40.190.10">
    <property type="entry name" value="Periplasmic binding protein-like II"/>
    <property type="match status" value="1"/>
</dbReference>
<reference evidence="2 3" key="1">
    <citation type="journal article" date="2019" name="Nat. Commun.">
        <title>The antimicrobial potential of Streptomyces from insect microbiomes.</title>
        <authorList>
            <person name="Chevrette M.G."/>
            <person name="Carlson C.M."/>
            <person name="Ortega H.E."/>
            <person name="Thomas C."/>
            <person name="Ananiev G.E."/>
            <person name="Barns K.J."/>
            <person name="Book A.J."/>
            <person name="Cagnazzo J."/>
            <person name="Carlos C."/>
            <person name="Flanigan W."/>
            <person name="Grubbs K.J."/>
            <person name="Horn H.A."/>
            <person name="Hoffmann F.M."/>
            <person name="Klassen J.L."/>
            <person name="Knack J.J."/>
            <person name="Lewin G.R."/>
            <person name="McDonald B.R."/>
            <person name="Muller L."/>
            <person name="Melo W.G.P."/>
            <person name="Pinto-Tomas A.A."/>
            <person name="Schmitz A."/>
            <person name="Wendt-Pienkowski E."/>
            <person name="Wildman S."/>
            <person name="Zhao M."/>
            <person name="Zhang F."/>
            <person name="Bugni T.S."/>
            <person name="Andes D.R."/>
            <person name="Pupo M.T."/>
            <person name="Currie C.R."/>
        </authorList>
    </citation>
    <scope>NUCLEOTIDE SEQUENCE [LARGE SCALE GENOMIC DNA]</scope>
    <source>
        <strain evidence="2 3">SID5840</strain>
    </source>
</reference>
<dbReference type="AlphaFoldDB" id="A0A7K2IQ24"/>
<gene>
    <name evidence="2" type="ORF">GTW20_06350</name>
</gene>